<organism evidence="1 2">
    <name type="scientific">Vallitalea maricola</name>
    <dbReference type="NCBI Taxonomy" id="3074433"/>
    <lineage>
        <taxon>Bacteria</taxon>
        <taxon>Bacillati</taxon>
        <taxon>Bacillota</taxon>
        <taxon>Clostridia</taxon>
        <taxon>Lachnospirales</taxon>
        <taxon>Vallitaleaceae</taxon>
        <taxon>Vallitalea</taxon>
    </lineage>
</organism>
<reference evidence="1" key="1">
    <citation type="submission" date="2023-09" db="EMBL/GenBank/DDBJ databases">
        <title>Vallitalea sediminicola and Vallitalea maricola sp. nov., anaerobic bacteria isolated from marine sediment.</title>
        <authorList>
            <person name="Hirano S."/>
            <person name="Maeda A."/>
            <person name="Terahara T."/>
            <person name="Mori K."/>
            <person name="Hamada M."/>
            <person name="Matsumoto R."/>
            <person name="Kobayashi T."/>
        </authorList>
    </citation>
    <scope>NUCLEOTIDE SEQUENCE</scope>
    <source>
        <strain evidence="1">AN17-2</strain>
    </source>
</reference>
<gene>
    <name evidence="1" type="primary">malQ</name>
    <name evidence="1" type="ORF">AN2V17_42040</name>
</gene>
<dbReference type="Proteomes" id="UP001374599">
    <property type="component" value="Unassembled WGS sequence"/>
</dbReference>
<evidence type="ECO:0000313" key="1">
    <source>
        <dbReference type="EMBL" id="GMQ64963.1"/>
    </source>
</evidence>
<evidence type="ECO:0000313" key="2">
    <source>
        <dbReference type="Proteomes" id="UP001374599"/>
    </source>
</evidence>
<accession>A0ACB5URV1</accession>
<keyword evidence="2" id="KW-1185">Reference proteome</keyword>
<proteinExistence type="predicted"/>
<sequence length="504" mass="58434">MKDINDIMNNKRLSGILLHPTSLPSKYGIGDLGSGAYDFIDFLVKSNQKLWQVLPLGHTGFGDSPYQSFSSFAGQPFIISPEKLIEAGLINDEDAEPIHCNQSNKVDYGSVINYKLSILKKAYDNFLKTNDHSLYNDWLTFCNEEKYWLDDYSLFMACKDYFDGRMWPCWDSEIAHPSESNILVWINKLSYDIDFYKFIQFIFYEQWIKVKKYANEHGILIIGDIPIFTSFDSSDVWADKELFLLDSNGYPTHVAGVPPDYFSPTGQLWGNPLYHWDNHKKTSYRWWISRLAHILKLVDIVRIDHFRGFESYWSIPYGNETAIHGKWKKGPNKELFNAFINTLGIELPIIAEDLGIITDDVKKLRDDFNLPGMKILQFAFEDLEDNDFLPHNYGSNSICYSGTHDNDTTLGWYNKADSMKQDKVRRYMNTDGRNISWDFIRACFGSVTKMAIVPLQDVLSLDSHARMNIPGSSMGNWQWRYTNDMLTDDIADRLREITELYGRD</sequence>
<name>A0ACB5URV1_9FIRM</name>
<protein>
    <submittedName>
        <fullName evidence="1">4-alpha-glucanotransferase</fullName>
    </submittedName>
</protein>
<dbReference type="EMBL" id="BTPU01000091">
    <property type="protein sequence ID" value="GMQ64963.1"/>
    <property type="molecule type" value="Genomic_DNA"/>
</dbReference>
<comment type="caution">
    <text evidence="1">The sequence shown here is derived from an EMBL/GenBank/DDBJ whole genome shotgun (WGS) entry which is preliminary data.</text>
</comment>